<comment type="caution">
    <text evidence="2">The sequence shown here is derived from an EMBL/GenBank/DDBJ whole genome shotgun (WGS) entry which is preliminary data.</text>
</comment>
<dbReference type="Proteomes" id="UP000499080">
    <property type="component" value="Unassembled WGS sequence"/>
</dbReference>
<evidence type="ECO:0000313" key="3">
    <source>
        <dbReference type="Proteomes" id="UP000499080"/>
    </source>
</evidence>
<proteinExistence type="predicted"/>
<accession>A0A4Y2L0U2</accession>
<name>A0A4Y2L0U2_ARAVE</name>
<evidence type="ECO:0000313" key="2">
    <source>
        <dbReference type="EMBL" id="GBN07900.1"/>
    </source>
</evidence>
<keyword evidence="3" id="KW-1185">Reference proteome</keyword>
<organism evidence="2 3">
    <name type="scientific">Araneus ventricosus</name>
    <name type="common">Orbweaver spider</name>
    <name type="synonym">Epeira ventricosa</name>
    <dbReference type="NCBI Taxonomy" id="182803"/>
    <lineage>
        <taxon>Eukaryota</taxon>
        <taxon>Metazoa</taxon>
        <taxon>Ecdysozoa</taxon>
        <taxon>Arthropoda</taxon>
        <taxon>Chelicerata</taxon>
        <taxon>Arachnida</taxon>
        <taxon>Araneae</taxon>
        <taxon>Araneomorphae</taxon>
        <taxon>Entelegynae</taxon>
        <taxon>Araneoidea</taxon>
        <taxon>Araneidae</taxon>
        <taxon>Araneus</taxon>
    </lineage>
</organism>
<protein>
    <submittedName>
        <fullName evidence="2">Uncharacterized protein</fullName>
    </submittedName>
</protein>
<dbReference type="EMBL" id="BGPR01266909">
    <property type="protein sequence ID" value="GBM87783.1"/>
    <property type="molecule type" value="Genomic_DNA"/>
</dbReference>
<evidence type="ECO:0000313" key="1">
    <source>
        <dbReference type="EMBL" id="GBM87783.1"/>
    </source>
</evidence>
<dbReference type="EMBL" id="BGPR01197160">
    <property type="protein sequence ID" value="GBN07900.1"/>
    <property type="molecule type" value="Genomic_DNA"/>
</dbReference>
<feature type="non-terminal residue" evidence="2">
    <location>
        <position position="1"/>
    </location>
</feature>
<gene>
    <name evidence="1" type="ORF">AVEN_213991_1</name>
    <name evidence="2" type="ORF">AVEN_47289_1</name>
</gene>
<reference evidence="2 3" key="1">
    <citation type="journal article" date="2019" name="Sci. Rep.">
        <title>Orb-weaving spider Araneus ventricosus genome elucidates the spidroin gene catalogue.</title>
        <authorList>
            <person name="Kono N."/>
            <person name="Nakamura H."/>
            <person name="Ohtoshi R."/>
            <person name="Moran D.A.P."/>
            <person name="Shinohara A."/>
            <person name="Yoshida Y."/>
            <person name="Fujiwara M."/>
            <person name="Mori M."/>
            <person name="Tomita M."/>
            <person name="Arakawa K."/>
        </authorList>
    </citation>
    <scope>NUCLEOTIDE SEQUENCE [LARGE SCALE GENOMIC DNA]</scope>
</reference>
<dbReference type="AlphaFoldDB" id="A0A4Y2L0U2"/>
<sequence length="50" mass="5802">EEHLQYQEMFVFCLGFGTDAVSQSHYDFIFGNELIGFSSKYPIDRFTSLS</sequence>